<proteinExistence type="predicted"/>
<name>A0A0L8GQM1_OCTBM</name>
<reference evidence="2" key="1">
    <citation type="submission" date="2015-07" db="EMBL/GenBank/DDBJ databases">
        <title>MeaNS - Measles Nucleotide Surveillance Program.</title>
        <authorList>
            <person name="Tran T."/>
            <person name="Druce J."/>
        </authorList>
    </citation>
    <scope>NUCLEOTIDE SEQUENCE</scope>
    <source>
        <strain evidence="2">UCB-OBI-ISO-001</strain>
        <tissue evidence="2">Gonad</tissue>
    </source>
</reference>
<sequence length="133" mass="15958">MLVWLHTHKKTTFQIWDNDTHTSKKKQKKSFPRLGQWLVWLYTKEIKKQKHETFLDVQYRERRQGNAVNSTVTPPLPQQHHTGHMSEPMPHQSLKANGQRPAVLSNSRDIRDDLYLREMIYRFDYTEQGNRCV</sequence>
<organism evidence="2">
    <name type="scientific">Octopus bimaculoides</name>
    <name type="common">California two-spotted octopus</name>
    <dbReference type="NCBI Taxonomy" id="37653"/>
    <lineage>
        <taxon>Eukaryota</taxon>
        <taxon>Metazoa</taxon>
        <taxon>Spiralia</taxon>
        <taxon>Lophotrochozoa</taxon>
        <taxon>Mollusca</taxon>
        <taxon>Cephalopoda</taxon>
        <taxon>Coleoidea</taxon>
        <taxon>Octopodiformes</taxon>
        <taxon>Octopoda</taxon>
        <taxon>Incirrata</taxon>
        <taxon>Octopodidae</taxon>
        <taxon>Octopus</taxon>
    </lineage>
</organism>
<accession>A0A0L8GQM1</accession>
<evidence type="ECO:0000256" key="1">
    <source>
        <dbReference type="SAM" id="MobiDB-lite"/>
    </source>
</evidence>
<protein>
    <submittedName>
        <fullName evidence="2">Uncharacterized protein</fullName>
    </submittedName>
</protein>
<dbReference type="EMBL" id="KQ420779">
    <property type="protein sequence ID" value="KOF79361.1"/>
    <property type="molecule type" value="Genomic_DNA"/>
</dbReference>
<dbReference type="AlphaFoldDB" id="A0A0L8GQM1"/>
<gene>
    <name evidence="2" type="ORF">OCBIM_22029586mg</name>
</gene>
<evidence type="ECO:0000313" key="2">
    <source>
        <dbReference type="EMBL" id="KOF79361.1"/>
    </source>
</evidence>
<feature type="region of interest" description="Disordered" evidence="1">
    <location>
        <begin position="65"/>
        <end position="103"/>
    </location>
</feature>